<protein>
    <submittedName>
        <fullName evidence="1">Uncharacterized protein</fullName>
    </submittedName>
</protein>
<dbReference type="AlphaFoldDB" id="A0A174MVR3"/>
<dbReference type="RefSeq" id="WP_007767057.1">
    <property type="nucleotide sequence ID" value="NZ_CACRTB010000035.1"/>
</dbReference>
<organism evidence="1 2">
    <name type="scientific">Bacteroides caccae</name>
    <dbReference type="NCBI Taxonomy" id="47678"/>
    <lineage>
        <taxon>Bacteria</taxon>
        <taxon>Pseudomonadati</taxon>
        <taxon>Bacteroidota</taxon>
        <taxon>Bacteroidia</taxon>
        <taxon>Bacteroidales</taxon>
        <taxon>Bacteroidaceae</taxon>
        <taxon>Bacteroides</taxon>
    </lineage>
</organism>
<name>A0A174MVR3_9BACE</name>
<evidence type="ECO:0000313" key="1">
    <source>
        <dbReference type="EMBL" id="CUP37819.1"/>
    </source>
</evidence>
<sequence length="87" mass="10405">MNKIKKENLLYRKAIPCSRLFLRKEKTREQAKEVLMLSDSYKSEEDIERELDFIYSAPLEILEDEYKRKIHLFHKLGFVLSDSVPIS</sequence>
<dbReference type="Proteomes" id="UP000095725">
    <property type="component" value="Unassembled WGS sequence"/>
</dbReference>
<reference evidence="1 2" key="1">
    <citation type="submission" date="2015-09" db="EMBL/GenBank/DDBJ databases">
        <authorList>
            <consortium name="Pathogen Informatics"/>
        </authorList>
    </citation>
    <scope>NUCLEOTIDE SEQUENCE [LARGE SCALE GENOMIC DNA]</scope>
    <source>
        <strain evidence="1 2">2789STDY5834946</strain>
    </source>
</reference>
<dbReference type="EMBL" id="CZBL01000001">
    <property type="protein sequence ID" value="CUP37819.1"/>
    <property type="molecule type" value="Genomic_DNA"/>
</dbReference>
<accession>A0A174MVR3</accession>
<evidence type="ECO:0000313" key="2">
    <source>
        <dbReference type="Proteomes" id="UP000095725"/>
    </source>
</evidence>
<proteinExistence type="predicted"/>
<gene>
    <name evidence="1" type="ORF">ERS852558_00063</name>
</gene>